<dbReference type="EMBL" id="NBBI01000005">
    <property type="protein sequence ID" value="OWK28728.1"/>
    <property type="molecule type" value="Genomic_DNA"/>
</dbReference>
<reference evidence="2 3" key="1">
    <citation type="submission" date="2017-03" db="EMBL/GenBank/DDBJ databases">
        <title>Genome sequence of Sphingomonas dokdonensis DSM 21029.</title>
        <authorList>
            <person name="Poehlein A."/>
            <person name="Wuebbeler J.H."/>
            <person name="Steinbuechel A."/>
            <person name="Daniel R."/>
        </authorList>
    </citation>
    <scope>NUCLEOTIDE SEQUENCE [LARGE SCALE GENOMIC DNA]</scope>
    <source>
        <strain evidence="2 3">DSM 21029</strain>
    </source>
</reference>
<dbReference type="RefSeq" id="WP_088367893.1">
    <property type="nucleotide sequence ID" value="NZ_NBBI01000005.1"/>
</dbReference>
<sequence length="82" mass="8756">MVARLNAPWARRIGAAAALAALACWAPRAALLAALALSIWWVMRRDDDAGTWGVFYVVFLIILGILTMLVAGLALVHQLLGG</sequence>
<evidence type="ECO:0000313" key="2">
    <source>
        <dbReference type="EMBL" id="OWK28728.1"/>
    </source>
</evidence>
<evidence type="ECO:0000256" key="1">
    <source>
        <dbReference type="SAM" id="Phobius"/>
    </source>
</evidence>
<proteinExistence type="predicted"/>
<keyword evidence="1" id="KW-1133">Transmembrane helix</keyword>
<keyword evidence="1" id="KW-0472">Membrane</keyword>
<accession>A0A245ZG74</accession>
<dbReference type="PROSITE" id="PS51257">
    <property type="entry name" value="PROKAR_LIPOPROTEIN"/>
    <property type="match status" value="1"/>
</dbReference>
<comment type="caution">
    <text evidence="2">The sequence shown here is derived from an EMBL/GenBank/DDBJ whole genome shotgun (WGS) entry which is preliminary data.</text>
</comment>
<keyword evidence="3" id="KW-1185">Reference proteome</keyword>
<keyword evidence="1" id="KW-0812">Transmembrane</keyword>
<protein>
    <submittedName>
        <fullName evidence="2">Uncharacterized protein</fullName>
    </submittedName>
</protein>
<gene>
    <name evidence="2" type="ORF">SPDO_25610</name>
</gene>
<organism evidence="2 3">
    <name type="scientific">Sphingomonas dokdonensis</name>
    <dbReference type="NCBI Taxonomy" id="344880"/>
    <lineage>
        <taxon>Bacteria</taxon>
        <taxon>Pseudomonadati</taxon>
        <taxon>Pseudomonadota</taxon>
        <taxon>Alphaproteobacteria</taxon>
        <taxon>Sphingomonadales</taxon>
        <taxon>Sphingomonadaceae</taxon>
        <taxon>Sphingomonas</taxon>
    </lineage>
</organism>
<name>A0A245ZG74_9SPHN</name>
<feature type="transmembrane region" description="Helical" evidence="1">
    <location>
        <begin position="54"/>
        <end position="76"/>
    </location>
</feature>
<evidence type="ECO:0000313" key="3">
    <source>
        <dbReference type="Proteomes" id="UP000197290"/>
    </source>
</evidence>
<dbReference type="Proteomes" id="UP000197290">
    <property type="component" value="Unassembled WGS sequence"/>
</dbReference>
<dbReference type="AlphaFoldDB" id="A0A245ZG74"/>